<accession>A0A974NID2</accession>
<dbReference type="KEGG" id="eaz:JHT90_06770"/>
<gene>
    <name evidence="2" type="ORF">JHT90_06770</name>
</gene>
<name>A0A974NID2_9GAMM</name>
<dbReference type="EMBL" id="CP067393">
    <property type="protein sequence ID" value="QQP86942.1"/>
    <property type="molecule type" value="Genomic_DNA"/>
</dbReference>
<dbReference type="RefSeq" id="WP_201095448.1">
    <property type="nucleotide sequence ID" value="NZ_CP067393.1"/>
</dbReference>
<organism evidence="2 3">
    <name type="scientific">Entomomonas asaccharolytica</name>
    <dbReference type="NCBI Taxonomy" id="2785331"/>
    <lineage>
        <taxon>Bacteria</taxon>
        <taxon>Pseudomonadati</taxon>
        <taxon>Pseudomonadota</taxon>
        <taxon>Gammaproteobacteria</taxon>
        <taxon>Pseudomonadales</taxon>
        <taxon>Pseudomonadaceae</taxon>
        <taxon>Entomomonas</taxon>
    </lineage>
</organism>
<dbReference type="Pfam" id="PF23961">
    <property type="entry name" value="Phage_tail_terminator_9"/>
    <property type="match status" value="1"/>
</dbReference>
<feature type="domain" description="Phage neck terminator protein gp12-like" evidence="1">
    <location>
        <begin position="12"/>
        <end position="161"/>
    </location>
</feature>
<sequence length="176" mass="19183">MDTTTVSRLDEAALRGVIAKVLKFPDTSVRKANQSAPVGDSPFITVKFVSSTELGSPSYHYNGDTEKETITSTNHSTYSIQAFGNNANSLLKTLKTALYSSNAMRELRALKAAIYSISEPLDISAIAGAAMEERSQMNLIVSHNHKVMLSLERIEQVAITTHAGKHDKTVIITENQ</sequence>
<evidence type="ECO:0000259" key="1">
    <source>
        <dbReference type="Pfam" id="PF23961"/>
    </source>
</evidence>
<proteinExistence type="predicted"/>
<reference evidence="2 3" key="1">
    <citation type="submission" date="2021-01" db="EMBL/GenBank/DDBJ databases">
        <title>Entomomonas sp. F2A isolated from a house cricket (Acheta domesticus).</title>
        <authorList>
            <person name="Spergser J."/>
            <person name="Busse H.-J."/>
        </authorList>
    </citation>
    <scope>NUCLEOTIDE SEQUENCE [LARGE SCALE GENOMIC DNA]</scope>
    <source>
        <strain evidence="2 3">F2A</strain>
    </source>
</reference>
<evidence type="ECO:0000313" key="2">
    <source>
        <dbReference type="EMBL" id="QQP86942.1"/>
    </source>
</evidence>
<dbReference type="AlphaFoldDB" id="A0A974NID2"/>
<evidence type="ECO:0000313" key="3">
    <source>
        <dbReference type="Proteomes" id="UP000595278"/>
    </source>
</evidence>
<dbReference type="NCBIfam" id="NF047498">
    <property type="entry name" value="LIC_12616_fam"/>
    <property type="match status" value="1"/>
</dbReference>
<dbReference type="InterPro" id="IPR057087">
    <property type="entry name" value="Gp12-like"/>
</dbReference>
<dbReference type="Proteomes" id="UP000595278">
    <property type="component" value="Chromosome"/>
</dbReference>
<keyword evidence="3" id="KW-1185">Reference proteome</keyword>
<protein>
    <recommendedName>
        <fullName evidence="1">Phage neck terminator protein gp12-like domain-containing protein</fullName>
    </recommendedName>
</protein>